<dbReference type="EMBL" id="UINC01105390">
    <property type="protein sequence ID" value="SVC69285.1"/>
    <property type="molecule type" value="Genomic_DNA"/>
</dbReference>
<evidence type="ECO:0000256" key="1">
    <source>
        <dbReference type="SAM" id="MobiDB-lite"/>
    </source>
</evidence>
<accession>A0A382P9L5</accession>
<feature type="region of interest" description="Disordered" evidence="1">
    <location>
        <begin position="72"/>
        <end position="91"/>
    </location>
</feature>
<dbReference type="InterPro" id="IPR006311">
    <property type="entry name" value="TAT_signal"/>
</dbReference>
<name>A0A382P9L5_9ZZZZ</name>
<feature type="non-terminal residue" evidence="2">
    <location>
        <position position="1"/>
    </location>
</feature>
<evidence type="ECO:0008006" key="3">
    <source>
        <dbReference type="Google" id="ProtNLM"/>
    </source>
</evidence>
<dbReference type="AlphaFoldDB" id="A0A382P9L5"/>
<dbReference type="PROSITE" id="PS51318">
    <property type="entry name" value="TAT"/>
    <property type="match status" value="1"/>
</dbReference>
<proteinExistence type="predicted"/>
<reference evidence="2" key="1">
    <citation type="submission" date="2018-05" db="EMBL/GenBank/DDBJ databases">
        <authorList>
            <person name="Lanie J.A."/>
            <person name="Ng W.-L."/>
            <person name="Kazmierczak K.M."/>
            <person name="Andrzejewski T.M."/>
            <person name="Davidsen T.M."/>
            <person name="Wayne K.J."/>
            <person name="Tettelin H."/>
            <person name="Glass J.I."/>
            <person name="Rusch D."/>
            <person name="Podicherti R."/>
            <person name="Tsui H.-C.T."/>
            <person name="Winkler M.E."/>
        </authorList>
    </citation>
    <scope>NUCLEOTIDE SEQUENCE</scope>
</reference>
<protein>
    <recommendedName>
        <fullName evidence="3">DUF1501 domain-containing protein</fullName>
    </recommendedName>
</protein>
<gene>
    <name evidence="2" type="ORF">METZ01_LOCUS322139</name>
</gene>
<organism evidence="2">
    <name type="scientific">marine metagenome</name>
    <dbReference type="NCBI Taxonomy" id="408172"/>
    <lineage>
        <taxon>unclassified sequences</taxon>
        <taxon>metagenomes</taxon>
        <taxon>ecological metagenomes</taxon>
    </lineage>
</organism>
<sequence length="91" mass="9881">MAGQNQLASWNAVSRREALRMGGLTALGLSLPQVLRAQQAAKPKREVNCILLWMLGGPSHIDMYDLKPNAPSEIRGELRPIPTNVPGTHIG</sequence>
<evidence type="ECO:0000313" key="2">
    <source>
        <dbReference type="EMBL" id="SVC69285.1"/>
    </source>
</evidence>
<feature type="non-terminal residue" evidence="2">
    <location>
        <position position="91"/>
    </location>
</feature>